<dbReference type="Proteomes" id="UP000480854">
    <property type="component" value="Unassembled WGS sequence"/>
</dbReference>
<dbReference type="Gene3D" id="1.20.1260.10">
    <property type="match status" value="1"/>
</dbReference>
<dbReference type="OrthoDB" id="9101320at2"/>
<evidence type="ECO:0000313" key="3">
    <source>
        <dbReference type="EMBL" id="KAA0679999.1"/>
    </source>
</evidence>
<name>A0A9W7NIW4_9PROT</name>
<dbReference type="EMBL" id="QOKW01000010">
    <property type="protein sequence ID" value="KAA0679999.1"/>
    <property type="molecule type" value="Genomic_DNA"/>
</dbReference>
<feature type="region of interest" description="Disordered" evidence="1">
    <location>
        <begin position="27"/>
        <end position="49"/>
    </location>
</feature>
<evidence type="ECO:0000313" key="4">
    <source>
        <dbReference type="Proteomes" id="UP000480854"/>
    </source>
</evidence>
<accession>A0A9W7NIW4</accession>
<protein>
    <submittedName>
        <fullName evidence="3">DUF4142 domain-containing protein</fullName>
    </submittedName>
</protein>
<dbReference type="Pfam" id="PF13628">
    <property type="entry name" value="DUF4142"/>
    <property type="match status" value="1"/>
</dbReference>
<evidence type="ECO:0000259" key="2">
    <source>
        <dbReference type="Pfam" id="PF13628"/>
    </source>
</evidence>
<reference evidence="3 4" key="1">
    <citation type="submission" date="2018-07" db="EMBL/GenBank/DDBJ databases">
        <title>Genome sequence of Azospirillum sp. ATCC 49961.</title>
        <authorList>
            <person name="Sant'Anna F.H."/>
            <person name="Baldani J.I."/>
            <person name="Zilli J.E."/>
            <person name="Reis V.M."/>
            <person name="Hartmann A."/>
            <person name="Cruz L."/>
            <person name="de Souza E.M."/>
            <person name="de Oliveira Pedrosa F."/>
            <person name="Passaglia L.M.P."/>
        </authorList>
    </citation>
    <scope>NUCLEOTIDE SEQUENCE [LARGE SCALE GENOMIC DNA]</scope>
    <source>
        <strain evidence="3 4">ATCC 49961</strain>
    </source>
</reference>
<dbReference type="InterPro" id="IPR012347">
    <property type="entry name" value="Ferritin-like"/>
</dbReference>
<dbReference type="PANTHER" id="PTHR38593">
    <property type="entry name" value="BLR2558 PROTEIN"/>
    <property type="match status" value="1"/>
</dbReference>
<sequence length="257" mass="26856">MSLRGMRPSLPRRRWQAVTGQPVLGWRITRKCDPPPAQGGEGAVGGRLHPSTRLHHREVCMSKLRSGALAAVSILALAACAGEPNFVPPMGSSGATSSQAGSGGTGASSTLSVADQSFLAQAAYGGFGEVALGTLAQRQGSSSTVRELGRRIAADHTQANQELARLAQSKGVSPPTAPDPGRQAVADALASLRGAEFDRQYLQQQLADHEVSIALFNAQAQGGTDPDIRAFAAKWLPGLQMHARDLRALGTPLARLQ</sequence>
<proteinExistence type="predicted"/>
<feature type="domain" description="DUF4142" evidence="2">
    <location>
        <begin position="114"/>
        <end position="249"/>
    </location>
</feature>
<evidence type="ECO:0000256" key="1">
    <source>
        <dbReference type="SAM" id="MobiDB-lite"/>
    </source>
</evidence>
<dbReference type="PANTHER" id="PTHR38593:SF1">
    <property type="entry name" value="BLR2558 PROTEIN"/>
    <property type="match status" value="1"/>
</dbReference>
<gene>
    <name evidence="3" type="ORF">DS843_14485</name>
</gene>
<dbReference type="AlphaFoldDB" id="A0A9W7NIW4"/>
<dbReference type="InterPro" id="IPR025419">
    <property type="entry name" value="DUF4142"/>
</dbReference>
<organism evidence="3 4">
    <name type="scientific">Roseomonas genomospecies 6</name>
    <dbReference type="NCBI Taxonomy" id="214106"/>
    <lineage>
        <taxon>Bacteria</taxon>
        <taxon>Pseudomonadati</taxon>
        <taxon>Pseudomonadota</taxon>
        <taxon>Alphaproteobacteria</taxon>
        <taxon>Acetobacterales</taxon>
        <taxon>Roseomonadaceae</taxon>
        <taxon>Roseomonas</taxon>
    </lineage>
</organism>
<keyword evidence="4" id="KW-1185">Reference proteome</keyword>
<dbReference type="CDD" id="cd00657">
    <property type="entry name" value="Ferritin_like"/>
    <property type="match status" value="1"/>
</dbReference>
<comment type="caution">
    <text evidence="3">The sequence shown here is derived from an EMBL/GenBank/DDBJ whole genome shotgun (WGS) entry which is preliminary data.</text>
</comment>